<name>A0A2Z7B0N9_9LAMI</name>
<keyword evidence="2" id="KW-1185">Reference proteome</keyword>
<evidence type="ECO:0000313" key="2">
    <source>
        <dbReference type="Proteomes" id="UP000250235"/>
    </source>
</evidence>
<sequence>MKATARAGRALVAQETADACAPFAHRGRHVARLVAPQAGRPRANRCAIGKRRCALDGRRRAAGGEDARKIVARCWRWKRATVRRLGRALVAASREVLRTLAPFLPAAARHGRRMLALSCDDGRPKRAAGCAPAAASFFPCGGGAAGGRRCGDVVTAGLNSFRA</sequence>
<accession>A0A2Z7B0N9</accession>
<proteinExistence type="predicted"/>
<reference evidence="1 2" key="1">
    <citation type="journal article" date="2015" name="Proc. Natl. Acad. Sci. U.S.A.">
        <title>The resurrection genome of Boea hygrometrica: A blueprint for survival of dehydration.</title>
        <authorList>
            <person name="Xiao L."/>
            <person name="Yang G."/>
            <person name="Zhang L."/>
            <person name="Yang X."/>
            <person name="Zhao S."/>
            <person name="Ji Z."/>
            <person name="Zhou Q."/>
            <person name="Hu M."/>
            <person name="Wang Y."/>
            <person name="Chen M."/>
            <person name="Xu Y."/>
            <person name="Jin H."/>
            <person name="Xiao X."/>
            <person name="Hu G."/>
            <person name="Bao F."/>
            <person name="Hu Y."/>
            <person name="Wan P."/>
            <person name="Li L."/>
            <person name="Deng X."/>
            <person name="Kuang T."/>
            <person name="Xiang C."/>
            <person name="Zhu J.K."/>
            <person name="Oliver M.J."/>
            <person name="He Y."/>
        </authorList>
    </citation>
    <scope>NUCLEOTIDE SEQUENCE [LARGE SCALE GENOMIC DNA]</scope>
    <source>
        <strain evidence="2">cv. XS01</strain>
    </source>
</reference>
<dbReference type="AlphaFoldDB" id="A0A2Z7B0N9"/>
<evidence type="ECO:0000313" key="1">
    <source>
        <dbReference type="EMBL" id="KZV25229.1"/>
    </source>
</evidence>
<dbReference type="Proteomes" id="UP000250235">
    <property type="component" value="Unassembled WGS sequence"/>
</dbReference>
<gene>
    <name evidence="1" type="ORF">F511_27567</name>
</gene>
<protein>
    <submittedName>
        <fullName evidence="1">Uncharacterized protein</fullName>
    </submittedName>
</protein>
<organism evidence="1 2">
    <name type="scientific">Dorcoceras hygrometricum</name>
    <dbReference type="NCBI Taxonomy" id="472368"/>
    <lineage>
        <taxon>Eukaryota</taxon>
        <taxon>Viridiplantae</taxon>
        <taxon>Streptophyta</taxon>
        <taxon>Embryophyta</taxon>
        <taxon>Tracheophyta</taxon>
        <taxon>Spermatophyta</taxon>
        <taxon>Magnoliopsida</taxon>
        <taxon>eudicotyledons</taxon>
        <taxon>Gunneridae</taxon>
        <taxon>Pentapetalae</taxon>
        <taxon>asterids</taxon>
        <taxon>lamiids</taxon>
        <taxon>Lamiales</taxon>
        <taxon>Gesneriaceae</taxon>
        <taxon>Didymocarpoideae</taxon>
        <taxon>Trichosporeae</taxon>
        <taxon>Loxocarpinae</taxon>
        <taxon>Dorcoceras</taxon>
    </lineage>
</organism>
<dbReference type="EMBL" id="KV011923">
    <property type="protein sequence ID" value="KZV25229.1"/>
    <property type="molecule type" value="Genomic_DNA"/>
</dbReference>